<dbReference type="AlphaFoldDB" id="A0A8J6ERF8"/>
<evidence type="ECO:0000313" key="2">
    <source>
        <dbReference type="Proteomes" id="UP000770717"/>
    </source>
</evidence>
<organism evidence="1 2">
    <name type="scientific">Eleutherodactylus coqui</name>
    <name type="common">Puerto Rican coqui</name>
    <dbReference type="NCBI Taxonomy" id="57060"/>
    <lineage>
        <taxon>Eukaryota</taxon>
        <taxon>Metazoa</taxon>
        <taxon>Chordata</taxon>
        <taxon>Craniata</taxon>
        <taxon>Vertebrata</taxon>
        <taxon>Euteleostomi</taxon>
        <taxon>Amphibia</taxon>
        <taxon>Batrachia</taxon>
        <taxon>Anura</taxon>
        <taxon>Neobatrachia</taxon>
        <taxon>Hyloidea</taxon>
        <taxon>Eleutherodactylidae</taxon>
        <taxon>Eleutherodactylinae</taxon>
        <taxon>Eleutherodactylus</taxon>
        <taxon>Eleutherodactylus</taxon>
    </lineage>
</organism>
<sequence>MRHSSPDPPFPEFEPHDIQIQMLASMLVAHSVSATTNLQKTGNEYQWACLYKMATPSHIMSIEPVSGCYVASYI</sequence>
<accession>A0A8J6ERF8</accession>
<dbReference type="Proteomes" id="UP000770717">
    <property type="component" value="Unassembled WGS sequence"/>
</dbReference>
<protein>
    <submittedName>
        <fullName evidence="1">Uncharacterized protein</fullName>
    </submittedName>
</protein>
<comment type="caution">
    <text evidence="1">The sequence shown here is derived from an EMBL/GenBank/DDBJ whole genome shotgun (WGS) entry which is preliminary data.</text>
</comment>
<reference evidence="1" key="1">
    <citation type="thesis" date="2020" institute="ProQuest LLC" country="789 East Eisenhower Parkway, Ann Arbor, MI, USA">
        <title>Comparative Genomics and Chromosome Evolution.</title>
        <authorList>
            <person name="Mudd A.B."/>
        </authorList>
    </citation>
    <scope>NUCLEOTIDE SEQUENCE</scope>
    <source>
        <strain evidence="1">HN-11 Male</strain>
        <tissue evidence="1">Kidney and liver</tissue>
    </source>
</reference>
<keyword evidence="2" id="KW-1185">Reference proteome</keyword>
<dbReference type="EMBL" id="WNTK01000013">
    <property type="protein sequence ID" value="KAG9474458.1"/>
    <property type="molecule type" value="Genomic_DNA"/>
</dbReference>
<name>A0A8J6ERF8_ELECQ</name>
<evidence type="ECO:0000313" key="1">
    <source>
        <dbReference type="EMBL" id="KAG9474458.1"/>
    </source>
</evidence>
<gene>
    <name evidence="1" type="ORF">GDO78_004651</name>
</gene>
<proteinExistence type="predicted"/>